<organism evidence="1 2">
    <name type="scientific">Plasmodium falciparum RAJ116</name>
    <dbReference type="NCBI Taxonomy" id="580058"/>
    <lineage>
        <taxon>Eukaryota</taxon>
        <taxon>Sar</taxon>
        <taxon>Alveolata</taxon>
        <taxon>Apicomplexa</taxon>
        <taxon>Aconoidasida</taxon>
        <taxon>Haemosporida</taxon>
        <taxon>Plasmodiidae</taxon>
        <taxon>Plasmodium</taxon>
        <taxon>Plasmodium (Laverania)</taxon>
    </lineage>
</organism>
<dbReference type="PANTHER" id="PTHR23005:SF5">
    <property type="entry name" value="NUP637, PUTATIVE-RELATED"/>
    <property type="match status" value="1"/>
</dbReference>
<dbReference type="Proteomes" id="UP000054566">
    <property type="component" value="Unassembled WGS sequence"/>
</dbReference>
<gene>
    <name evidence="1" type="ORF">PFLG_02687</name>
</gene>
<proteinExistence type="predicted"/>
<evidence type="ECO:0000313" key="1">
    <source>
        <dbReference type="EMBL" id="KNC37734.1"/>
    </source>
</evidence>
<dbReference type="SUPFAM" id="SSF69349">
    <property type="entry name" value="Phage fibre proteins"/>
    <property type="match status" value="1"/>
</dbReference>
<sequence length="393" mass="47481">MNDDSHDNHNNHNNNSVYYLHMNKLNNVINYMLLYDKECCANFNDILNLFRNDVERIFCESTSLSYKKKVEYKEIINDIFLKYFDKHITYKTNDLFINIYNNKLYKLENKNDIYENDHNLLSINNLKQYFFFPSKDENIRKDFFLYKTLVDHILTINTYLLLKRTNILFVNHQSVLINKIVTIFCYYKYYHLYFLKGHIEEIKQEIKRAYEKAIKMFNVNKQKINKKKIKDDINNKIEDDINNKIEGDNKNKIEDDINNKIEDDINNKIEDDINNKIEDDINNKIEGDNKNKIEDDINNKIEDNINNKIDDDIINKIEDNINNKIVDDYYNDTQHTRNVFLSEIFEDEEYLNLLDNVIYNGGIDILYESFINEYYLYILHIIKHKDIIIEGNF</sequence>
<dbReference type="AlphaFoldDB" id="A0A0L0D243"/>
<protein>
    <submittedName>
        <fullName evidence="1">Uncharacterized protein</fullName>
    </submittedName>
</protein>
<accession>A0A0L0D243</accession>
<reference evidence="2" key="2">
    <citation type="submission" date="2015-07" db="EMBL/GenBank/DDBJ databases">
        <title>The genome sequence of Plasmodium falciparum RAJ116.</title>
        <authorList>
            <consortium name="The Broad Institute Genome Sequencing Platform"/>
            <person name="Volkman S.K."/>
            <person name="Neafsey D.E."/>
            <person name="Dash A.P."/>
            <person name="Chitnis C.E."/>
            <person name="Hartl D.L."/>
            <person name="Young S.K."/>
            <person name="Kodira C.D."/>
            <person name="Zeng Q."/>
            <person name="Koehrsen M."/>
            <person name="Godfrey P."/>
            <person name="Alvarado L."/>
            <person name="Berlin A."/>
            <person name="Borenstein D."/>
            <person name="Chen Z."/>
            <person name="Engels R."/>
            <person name="Freedman E."/>
            <person name="Gellesch M."/>
            <person name="Goldberg J."/>
            <person name="Griggs A."/>
            <person name="Gujja S."/>
            <person name="Heiman D."/>
            <person name="Hepburn T."/>
            <person name="Howarth C."/>
            <person name="Jen D."/>
            <person name="Larson L."/>
            <person name="Lewis B."/>
            <person name="Mehta T."/>
            <person name="Park D."/>
            <person name="Pearson M."/>
            <person name="Roberts A."/>
            <person name="Saif S."/>
            <person name="Shea T."/>
            <person name="Shenoy N."/>
            <person name="Sisk P."/>
            <person name="Stolte C."/>
            <person name="Sykes S."/>
            <person name="Walk T."/>
            <person name="White J."/>
            <person name="Yandava C."/>
            <person name="Wirth D.F."/>
            <person name="Nusbaum C."/>
            <person name="Birren B."/>
        </authorList>
    </citation>
    <scope>NUCLEOTIDE SEQUENCE [LARGE SCALE GENOMIC DNA]</scope>
    <source>
        <strain evidence="2">RAJ116</strain>
    </source>
</reference>
<name>A0A0L0D243_PLAFA</name>
<dbReference type="EMBL" id="GG664663">
    <property type="protein sequence ID" value="KNC37734.1"/>
    <property type="molecule type" value="Genomic_DNA"/>
</dbReference>
<evidence type="ECO:0000313" key="2">
    <source>
        <dbReference type="Proteomes" id="UP000054566"/>
    </source>
</evidence>
<dbReference type="PANTHER" id="PTHR23005">
    <property type="entry name" value="RETINITIS PIGMENTOSA 1 PROTEIN"/>
    <property type="match status" value="1"/>
</dbReference>
<reference evidence="2" key="1">
    <citation type="submission" date="2015-07" db="EMBL/GenBank/DDBJ databases">
        <title>Annotation of Plasmodium falciparum RAJ116.</title>
        <authorList>
            <consortium name="The Broad Institute Genome Sequencing Platform"/>
            <person name="Volkman S.K."/>
            <person name="Neafsey D.E."/>
            <person name="Dash A.P."/>
            <person name="Chitnis C.E."/>
            <person name="Hartl D.L."/>
            <person name="Young S.K."/>
            <person name="Zeng Q."/>
            <person name="Koehrsen M."/>
            <person name="Alvarado L."/>
            <person name="Berlin A."/>
            <person name="Borenstein D."/>
            <person name="Chapman S.B."/>
            <person name="Chen Z."/>
            <person name="Engels R."/>
            <person name="Freedman E."/>
            <person name="Gellesch M."/>
            <person name="Goldberg J."/>
            <person name="Griggs A."/>
            <person name="Gujja S."/>
            <person name="Heilman E.R."/>
            <person name="Heiman D.I."/>
            <person name="Howarth C."/>
            <person name="Jen D."/>
            <person name="Larson L."/>
            <person name="Mehta T."/>
            <person name="Neiman D."/>
            <person name="Park D."/>
            <person name="Pearson M."/>
            <person name="Roberts A."/>
            <person name="Saif S."/>
            <person name="Shea T."/>
            <person name="Shenoy N."/>
            <person name="Sisk P."/>
            <person name="Stolte C."/>
            <person name="Sykes S."/>
            <person name="Walk T."/>
            <person name="White J."/>
            <person name="Yandava C."/>
            <person name="Haas B."/>
            <person name="Henn M.R."/>
            <person name="Nusbaum C."/>
            <person name="Birren B."/>
        </authorList>
    </citation>
    <scope>NUCLEOTIDE SEQUENCE [LARGE SCALE GENOMIC DNA]</scope>
    <source>
        <strain evidence="2">RAJ116</strain>
    </source>
</reference>